<dbReference type="Proteomes" id="UP000254835">
    <property type="component" value="Unassembled WGS sequence"/>
</dbReference>
<accession>A0A380PZC3</accession>
<dbReference type="AlphaFoldDB" id="A0A380PZC3"/>
<dbReference type="Pfam" id="PF03230">
    <property type="entry name" value="Antirestrict"/>
    <property type="match status" value="1"/>
</dbReference>
<comment type="similarity">
    <text evidence="1">Belongs to the antirestriction protein family.</text>
</comment>
<protein>
    <submittedName>
        <fullName evidence="2">Antirestriction ArdB family protein</fullName>
    </submittedName>
</protein>
<evidence type="ECO:0000313" key="3">
    <source>
        <dbReference type="Proteomes" id="UP000254835"/>
    </source>
</evidence>
<name>A0A380PZC3_YERFR</name>
<dbReference type="OrthoDB" id="1164967at2"/>
<dbReference type="EMBL" id="UHJA01000001">
    <property type="protein sequence ID" value="SUP78851.1"/>
    <property type="molecule type" value="Genomic_DNA"/>
</dbReference>
<evidence type="ECO:0000256" key="1">
    <source>
        <dbReference type="ARBA" id="ARBA00008618"/>
    </source>
</evidence>
<evidence type="ECO:0000313" key="2">
    <source>
        <dbReference type="EMBL" id="SUP78851.1"/>
    </source>
</evidence>
<dbReference type="RefSeq" id="WP_004712440.1">
    <property type="nucleotide sequence ID" value="NZ_CP023964.1"/>
</dbReference>
<dbReference type="InterPro" id="IPR004914">
    <property type="entry name" value="Antirestrict"/>
</dbReference>
<gene>
    <name evidence="2" type="ORF">NCTC11470_03989</name>
</gene>
<sequence>MNQHSNTETNELTATRVSDAQRIHFWPKYFGQVPKWALIEPQVFRWLDRLCDDYHGGLWDFYTLNNGGAFIAPEADANEKWTLFNSMNGNGAEMCAEAAGITACLMAYSHCACSTESETMTDHFYRLREYALHHPDSRAIFSLID</sequence>
<dbReference type="InterPro" id="IPR042297">
    <property type="entry name" value="Antirestriction_sf"/>
</dbReference>
<reference evidence="2 3" key="1">
    <citation type="submission" date="2018-06" db="EMBL/GenBank/DDBJ databases">
        <authorList>
            <consortium name="Pathogen Informatics"/>
            <person name="Doyle S."/>
        </authorList>
    </citation>
    <scope>NUCLEOTIDE SEQUENCE [LARGE SCALE GENOMIC DNA]</scope>
    <source>
        <strain evidence="2 3">NCTC11470</strain>
    </source>
</reference>
<proteinExistence type="inferred from homology"/>
<organism evidence="2 3">
    <name type="scientific">Yersinia frederiksenii</name>
    <dbReference type="NCBI Taxonomy" id="29484"/>
    <lineage>
        <taxon>Bacteria</taxon>
        <taxon>Pseudomonadati</taxon>
        <taxon>Pseudomonadota</taxon>
        <taxon>Gammaproteobacteria</taxon>
        <taxon>Enterobacterales</taxon>
        <taxon>Yersiniaceae</taxon>
        <taxon>Yersinia</taxon>
    </lineage>
</organism>
<dbReference type="GeneID" id="57904019"/>
<dbReference type="Gene3D" id="3.30.70.3580">
    <property type="entry name" value="Antirestriction protein"/>
    <property type="match status" value="1"/>
</dbReference>